<dbReference type="EMBL" id="BDIP01001029">
    <property type="protein sequence ID" value="GCA62621.1"/>
    <property type="molecule type" value="Genomic_DNA"/>
</dbReference>
<gene>
    <name evidence="2" type="ORF">KIPB_004701</name>
</gene>
<dbReference type="Proteomes" id="UP000265618">
    <property type="component" value="Unassembled WGS sequence"/>
</dbReference>
<keyword evidence="3" id="KW-1185">Reference proteome</keyword>
<evidence type="ECO:0000313" key="3">
    <source>
        <dbReference type="Proteomes" id="UP000265618"/>
    </source>
</evidence>
<feature type="region of interest" description="Disordered" evidence="1">
    <location>
        <begin position="1"/>
        <end position="79"/>
    </location>
</feature>
<evidence type="ECO:0000313" key="2">
    <source>
        <dbReference type="EMBL" id="GCA62621.1"/>
    </source>
</evidence>
<protein>
    <submittedName>
        <fullName evidence="2">Uncharacterized protein</fullName>
    </submittedName>
</protein>
<sequence>MDVLPPLTGPHCHPDAQGEESTPRSFTLNDPLPPIREVERGASQSVPPLPVSGTYSGVSTGEGQGGALSARGTGSQSHR</sequence>
<reference evidence="2 3" key="1">
    <citation type="journal article" date="2018" name="PLoS ONE">
        <title>The draft genome of Kipferlia bialata reveals reductive genome evolution in fornicate parasites.</title>
        <authorList>
            <person name="Tanifuji G."/>
            <person name="Takabayashi S."/>
            <person name="Kume K."/>
            <person name="Takagi M."/>
            <person name="Nakayama T."/>
            <person name="Kamikawa R."/>
            <person name="Inagaki Y."/>
            <person name="Hashimoto T."/>
        </authorList>
    </citation>
    <scope>NUCLEOTIDE SEQUENCE [LARGE SCALE GENOMIC DNA]</scope>
    <source>
        <strain evidence="2">NY0173</strain>
    </source>
</reference>
<comment type="caution">
    <text evidence="2">The sequence shown here is derived from an EMBL/GenBank/DDBJ whole genome shotgun (WGS) entry which is preliminary data.</text>
</comment>
<evidence type="ECO:0000256" key="1">
    <source>
        <dbReference type="SAM" id="MobiDB-lite"/>
    </source>
</evidence>
<proteinExistence type="predicted"/>
<dbReference type="AlphaFoldDB" id="A0A391NKX2"/>
<name>A0A391NKX2_9EUKA</name>
<feature type="compositionally biased region" description="Polar residues" evidence="1">
    <location>
        <begin position="19"/>
        <end position="28"/>
    </location>
</feature>
<organism evidence="2 3">
    <name type="scientific">Kipferlia bialata</name>
    <dbReference type="NCBI Taxonomy" id="797122"/>
    <lineage>
        <taxon>Eukaryota</taxon>
        <taxon>Metamonada</taxon>
        <taxon>Carpediemonas-like organisms</taxon>
        <taxon>Kipferlia</taxon>
    </lineage>
</organism>
<feature type="non-terminal residue" evidence="2">
    <location>
        <position position="79"/>
    </location>
</feature>
<accession>A0A391NKX2</accession>